<dbReference type="Proteomes" id="UP000642920">
    <property type="component" value="Unassembled WGS sequence"/>
</dbReference>
<keyword evidence="1" id="KW-0677">Repeat</keyword>
<dbReference type="Pfam" id="PF13181">
    <property type="entry name" value="TPR_8"/>
    <property type="match status" value="1"/>
</dbReference>
<accession>A0A937AIX7</accession>
<organism evidence="5 6">
    <name type="scientific">Marivirga atlantica</name>
    <dbReference type="NCBI Taxonomy" id="1548457"/>
    <lineage>
        <taxon>Bacteria</taxon>
        <taxon>Pseudomonadati</taxon>
        <taxon>Bacteroidota</taxon>
        <taxon>Cytophagia</taxon>
        <taxon>Cytophagales</taxon>
        <taxon>Marivirgaceae</taxon>
        <taxon>Marivirga</taxon>
    </lineage>
</organism>
<dbReference type="AlphaFoldDB" id="A0A937AIX7"/>
<sequence length="239" mass="27357">MIYQFKKVILIFTLILLGCSASEEDLIQAAKRKMDTKAYPEAIEYASQALSENNTNPNTFNLRGVAYFLEKDYSKAIKDFSSAINLDSTNYKPYYNRGNVYLEQKEYEKALFDYNRAISLLPNNADLYINRAIVLYELKQFEEALADNDFAIKLSPENYLPYLNKGKTLVKLGNFKEASDMLTNVVKINDELGEAHYWLGFISINTGKKDIGCDYLIKAKNRGFEQAQEAIDKFCTNSL</sequence>
<evidence type="ECO:0000313" key="6">
    <source>
        <dbReference type="Proteomes" id="UP000642920"/>
    </source>
</evidence>
<protein>
    <submittedName>
        <fullName evidence="5">Tetratricopeptide repeat protein</fullName>
    </submittedName>
</protein>
<feature type="repeat" description="TPR" evidence="3">
    <location>
        <begin position="91"/>
        <end position="124"/>
    </location>
</feature>
<dbReference type="InterPro" id="IPR050498">
    <property type="entry name" value="Ycf3"/>
</dbReference>
<dbReference type="EMBL" id="JAERQG010000003">
    <property type="protein sequence ID" value="MBL0766359.1"/>
    <property type="molecule type" value="Genomic_DNA"/>
</dbReference>
<dbReference type="PANTHER" id="PTHR44858:SF1">
    <property type="entry name" value="UDP-N-ACETYLGLUCOSAMINE--PEPTIDE N-ACETYLGLUCOSAMINYLTRANSFERASE SPINDLY-RELATED"/>
    <property type="match status" value="1"/>
</dbReference>
<name>A0A937AIX7_9BACT</name>
<dbReference type="Pfam" id="PF00515">
    <property type="entry name" value="TPR_1"/>
    <property type="match status" value="2"/>
</dbReference>
<dbReference type="InterPro" id="IPR011990">
    <property type="entry name" value="TPR-like_helical_dom_sf"/>
</dbReference>
<evidence type="ECO:0000256" key="2">
    <source>
        <dbReference type="ARBA" id="ARBA00022803"/>
    </source>
</evidence>
<proteinExistence type="predicted"/>
<keyword evidence="6" id="KW-1185">Reference proteome</keyword>
<evidence type="ECO:0000256" key="1">
    <source>
        <dbReference type="ARBA" id="ARBA00022737"/>
    </source>
</evidence>
<dbReference type="InterPro" id="IPR019734">
    <property type="entry name" value="TPR_rpt"/>
</dbReference>
<dbReference type="Gene3D" id="1.25.40.10">
    <property type="entry name" value="Tetratricopeptide repeat domain"/>
    <property type="match status" value="2"/>
</dbReference>
<dbReference type="RefSeq" id="WP_201922678.1">
    <property type="nucleotide sequence ID" value="NZ_JAERQG010000003.1"/>
</dbReference>
<comment type="caution">
    <text evidence="5">The sequence shown here is derived from an EMBL/GenBank/DDBJ whole genome shotgun (WGS) entry which is preliminary data.</text>
</comment>
<keyword evidence="4" id="KW-0732">Signal</keyword>
<evidence type="ECO:0000256" key="3">
    <source>
        <dbReference type="PROSITE-ProRule" id="PRU00339"/>
    </source>
</evidence>
<keyword evidence="2 3" id="KW-0802">TPR repeat</keyword>
<dbReference type="SUPFAM" id="SSF48439">
    <property type="entry name" value="Protein prenylyltransferase"/>
    <property type="match status" value="1"/>
</dbReference>
<dbReference type="PROSITE" id="PS50293">
    <property type="entry name" value="TPR_REGION"/>
    <property type="match status" value="1"/>
</dbReference>
<dbReference type="PROSITE" id="PS51257">
    <property type="entry name" value="PROKAR_LIPOPROTEIN"/>
    <property type="match status" value="1"/>
</dbReference>
<dbReference type="PROSITE" id="PS50005">
    <property type="entry name" value="TPR"/>
    <property type="match status" value="3"/>
</dbReference>
<feature type="signal peptide" evidence="4">
    <location>
        <begin position="1"/>
        <end position="23"/>
    </location>
</feature>
<dbReference type="PANTHER" id="PTHR44858">
    <property type="entry name" value="TETRATRICOPEPTIDE REPEAT PROTEIN 6"/>
    <property type="match status" value="1"/>
</dbReference>
<reference evidence="5" key="1">
    <citation type="submission" date="2021-01" db="EMBL/GenBank/DDBJ databases">
        <title>Marivirga sp. nov., isolated from intertidal surface sediments.</title>
        <authorList>
            <person name="Zhang M."/>
        </authorList>
    </citation>
    <scope>NUCLEOTIDE SEQUENCE</scope>
    <source>
        <strain evidence="5">SM1354</strain>
    </source>
</reference>
<feature type="chain" id="PRO_5037051871" evidence="4">
    <location>
        <begin position="24"/>
        <end position="239"/>
    </location>
</feature>
<evidence type="ECO:0000256" key="4">
    <source>
        <dbReference type="SAM" id="SignalP"/>
    </source>
</evidence>
<evidence type="ECO:0000313" key="5">
    <source>
        <dbReference type="EMBL" id="MBL0766359.1"/>
    </source>
</evidence>
<feature type="repeat" description="TPR" evidence="3">
    <location>
        <begin position="125"/>
        <end position="158"/>
    </location>
</feature>
<feature type="repeat" description="TPR" evidence="3">
    <location>
        <begin position="57"/>
        <end position="90"/>
    </location>
</feature>
<gene>
    <name evidence="5" type="ORF">JKP34_13915</name>
</gene>
<dbReference type="SMART" id="SM00028">
    <property type="entry name" value="TPR"/>
    <property type="match status" value="5"/>
</dbReference>